<feature type="domain" description="DUF4340" evidence="1">
    <location>
        <begin position="76"/>
        <end position="243"/>
    </location>
</feature>
<organism evidence="2 3">
    <name type="scientific">Eiseniibacteriota bacterium</name>
    <dbReference type="NCBI Taxonomy" id="2212470"/>
    <lineage>
        <taxon>Bacteria</taxon>
        <taxon>Candidatus Eiseniibacteriota</taxon>
    </lineage>
</organism>
<dbReference type="Proteomes" id="UP000748308">
    <property type="component" value="Unassembled WGS sequence"/>
</dbReference>
<protein>
    <submittedName>
        <fullName evidence="2">DUF4340 domain-containing protein</fullName>
    </submittedName>
</protein>
<feature type="non-terminal residue" evidence="2">
    <location>
        <position position="1"/>
    </location>
</feature>
<reference evidence="2" key="1">
    <citation type="submission" date="2019-03" db="EMBL/GenBank/DDBJ databases">
        <title>Lake Tanganyika Metagenome-Assembled Genomes (MAGs).</title>
        <authorList>
            <person name="Tran P."/>
        </authorList>
    </citation>
    <scope>NUCLEOTIDE SEQUENCE</scope>
    <source>
        <strain evidence="2">M_DeepCast_400m_m2_100</strain>
    </source>
</reference>
<dbReference type="InterPro" id="IPR025641">
    <property type="entry name" value="DUF4340"/>
</dbReference>
<proteinExistence type="predicted"/>
<accession>A0A938BSJ2</accession>
<evidence type="ECO:0000313" key="2">
    <source>
        <dbReference type="EMBL" id="MBM3318841.1"/>
    </source>
</evidence>
<dbReference type="Pfam" id="PF14238">
    <property type="entry name" value="DUF4340"/>
    <property type="match status" value="1"/>
</dbReference>
<gene>
    <name evidence="2" type="ORF">FJY75_13415</name>
</gene>
<name>A0A938BSJ2_UNCEI</name>
<comment type="caution">
    <text evidence="2">The sequence shown here is derived from an EMBL/GenBank/DDBJ whole genome shotgun (WGS) entry which is preliminary data.</text>
</comment>
<dbReference type="EMBL" id="VGIY01000508">
    <property type="protein sequence ID" value="MBM3318841.1"/>
    <property type="molecule type" value="Genomic_DNA"/>
</dbReference>
<sequence length="476" mass="52821">AGRPGRERSQRRWQWALLLLAAVLLTALLRAWQQERPSPPSASPHLLAPREEAAVTAIEILRPGARMRVERRGESWRMVAPLDDLASSRMVRELFRALGGIEVLRRLESDSLARYALDPPWARLVLEMGDTTRAELLVGATAPASGQVYAAWAGLEGVAIIPRFLVEQFVKSDLYHWREREILPPSRAPIDSIRVERQGERVRAVRRSPEEWSFTEPADREADPLSCERAVAAFWRFSFDEFFDEPGAAARLGLARPAAVWTVFRGGRADTLRIGGRLEGQGLAVQLAGRPPGLMRADLYELLAGGVSALEVRRPLRGDPRAVDRLVLAGAAGGRLLVRRAGGWFGAALAGDELAACEAGSAPAVDEERLARVADPAVEQDLRNLFELRGEQWIDRLADDPRPADYDLRLHLWSREGEHAWVFFRREPSCRAAPEGPGARAAAFSGSTVGSRFPRRPLCVSSDLVWRWQVRSGRDS</sequence>
<evidence type="ECO:0000313" key="3">
    <source>
        <dbReference type="Proteomes" id="UP000748308"/>
    </source>
</evidence>
<dbReference type="AlphaFoldDB" id="A0A938BSJ2"/>
<evidence type="ECO:0000259" key="1">
    <source>
        <dbReference type="Pfam" id="PF14238"/>
    </source>
</evidence>